<proteinExistence type="predicted"/>
<dbReference type="EMBL" id="CZKB01000019">
    <property type="protein sequence ID" value="CUR61584.1"/>
    <property type="molecule type" value="Genomic_DNA"/>
</dbReference>
<protein>
    <submittedName>
        <fullName evidence="1">Uncharacterized protein</fullName>
    </submittedName>
</protein>
<reference evidence="1" key="1">
    <citation type="submission" date="2015-08" db="EMBL/GenBank/DDBJ databases">
        <authorList>
            <person name="Babu N.S."/>
            <person name="Beckwith C.J."/>
            <person name="Beseler K.G."/>
            <person name="Brison A."/>
            <person name="Carone J.V."/>
            <person name="Caskin T.P."/>
            <person name="Diamond M."/>
            <person name="Durham M.E."/>
            <person name="Foxe J.M."/>
            <person name="Go M."/>
            <person name="Henderson B.A."/>
            <person name="Jones I.B."/>
            <person name="McGettigan J.A."/>
            <person name="Micheletti S.J."/>
            <person name="Nasrallah M.E."/>
            <person name="Ortiz D."/>
            <person name="Piller C.R."/>
            <person name="Privatt S.R."/>
            <person name="Schneider S.L."/>
            <person name="Sharp S."/>
            <person name="Smith T.C."/>
            <person name="Stanton J.D."/>
            <person name="Ullery H.E."/>
            <person name="Wilson R.J."/>
            <person name="Serrano M.G."/>
            <person name="Buck G."/>
            <person name="Lee V."/>
            <person name="Wang Y."/>
            <person name="Carvalho R."/>
            <person name="Voegtly L."/>
            <person name="Shi R."/>
            <person name="Duckworth R."/>
            <person name="Johnson A."/>
            <person name="Loviza R."/>
            <person name="Walstead R."/>
            <person name="Shah Z."/>
            <person name="Kiflezghi M."/>
            <person name="Wade K."/>
            <person name="Ball S.L."/>
            <person name="Bradley K.W."/>
            <person name="Asai D.J."/>
            <person name="Bowman C.A."/>
            <person name="Russell D.A."/>
            <person name="Pope W.H."/>
            <person name="Jacobs-Sera D."/>
            <person name="Hendrix R.W."/>
            <person name="Hatfull G.F."/>
        </authorList>
    </citation>
    <scope>NUCLEOTIDE SEQUENCE</scope>
</reference>
<dbReference type="AlphaFoldDB" id="A0A2P2CHV5"/>
<sequence length="56" mass="6323">MEPWLPEFRETDGKWRRRQSVKRAVPGKVFGRVLRDTGGRSRRASCDVAGSGSIYG</sequence>
<evidence type="ECO:0000313" key="1">
    <source>
        <dbReference type="EMBL" id="CUR61584.1"/>
    </source>
</evidence>
<gene>
    <name evidence="1" type="ORF">NOCA1260022</name>
</gene>
<name>A0A2P2CHV5_9ZZZZ</name>
<accession>A0A2P2CHV5</accession>
<organism evidence="1">
    <name type="scientific">metagenome</name>
    <dbReference type="NCBI Taxonomy" id="256318"/>
    <lineage>
        <taxon>unclassified sequences</taxon>
        <taxon>metagenomes</taxon>
    </lineage>
</organism>